<dbReference type="InterPro" id="IPR007128">
    <property type="entry name" value="PMF1/Nnf1"/>
</dbReference>
<keyword evidence="9" id="KW-0137">Centromere</keyword>
<evidence type="ECO:0000256" key="4">
    <source>
        <dbReference type="ARBA" id="ARBA00022618"/>
    </source>
</evidence>
<dbReference type="GO" id="GO:0000444">
    <property type="term" value="C:MIS12/MIND type complex"/>
    <property type="evidence" value="ECO:0007669"/>
    <property type="project" value="InterPro"/>
</dbReference>
<keyword evidence="5" id="KW-0498">Mitosis</keyword>
<comment type="subcellular location">
    <subcellularLocation>
        <location evidence="2">Chromosome</location>
        <location evidence="2">Centromere</location>
        <location evidence="2">Kinetochore</location>
    </subcellularLocation>
    <subcellularLocation>
        <location evidence="1">Nucleus</location>
    </subcellularLocation>
</comment>
<name>A0AA40F8U4_9PEZI</name>
<dbReference type="EMBL" id="JAUKUD010000001">
    <property type="protein sequence ID" value="KAK0753334.1"/>
    <property type="molecule type" value="Genomic_DNA"/>
</dbReference>
<evidence type="ECO:0000313" key="12">
    <source>
        <dbReference type="Proteomes" id="UP001172155"/>
    </source>
</evidence>
<dbReference type="AlphaFoldDB" id="A0AA40F8U4"/>
<evidence type="ECO:0000256" key="1">
    <source>
        <dbReference type="ARBA" id="ARBA00004123"/>
    </source>
</evidence>
<feature type="compositionally biased region" description="Pro residues" evidence="10">
    <location>
        <begin position="10"/>
        <end position="22"/>
    </location>
</feature>
<evidence type="ECO:0000256" key="5">
    <source>
        <dbReference type="ARBA" id="ARBA00022776"/>
    </source>
</evidence>
<dbReference type="Pfam" id="PF03980">
    <property type="entry name" value="Nnf1"/>
    <property type="match status" value="1"/>
</dbReference>
<evidence type="ECO:0000256" key="6">
    <source>
        <dbReference type="ARBA" id="ARBA00022838"/>
    </source>
</evidence>
<feature type="region of interest" description="Disordered" evidence="10">
    <location>
        <begin position="1"/>
        <end position="60"/>
    </location>
</feature>
<sequence length="267" mass="28032">MSATPQPTGATPPPPPPPPPHQSEPSQQPQATPQPQSEADGDGDQELESPPLPPVPVPAVVVPGPRAARLQQLFASTLHHTLDKVVRGGNFGACFPTVAARAPGTLEFVQRQMVDRLRGLCEKEFDNILQSRNVIPKLNELETLLLDAQARKESSGDGDDPPIPPHTLPAPTILAAHLAPHLTHHHAQLTAKLGATQADNAALFADIQAQRREIEALLAGVERTLADMDAASGLLGEVVGELVVETRQAAGRAAAGGGEDVEMEGGL</sequence>
<evidence type="ECO:0000256" key="3">
    <source>
        <dbReference type="ARBA" id="ARBA00022454"/>
    </source>
</evidence>
<accession>A0AA40F8U4</accession>
<dbReference type="GO" id="GO:0005634">
    <property type="term" value="C:nucleus"/>
    <property type="evidence" value="ECO:0007669"/>
    <property type="project" value="UniProtKB-SubCell"/>
</dbReference>
<evidence type="ECO:0000256" key="9">
    <source>
        <dbReference type="ARBA" id="ARBA00023328"/>
    </source>
</evidence>
<evidence type="ECO:0000313" key="11">
    <source>
        <dbReference type="EMBL" id="KAK0753334.1"/>
    </source>
</evidence>
<evidence type="ECO:0000256" key="8">
    <source>
        <dbReference type="ARBA" id="ARBA00023306"/>
    </source>
</evidence>
<organism evidence="11 12">
    <name type="scientific">Schizothecium vesticola</name>
    <dbReference type="NCBI Taxonomy" id="314040"/>
    <lineage>
        <taxon>Eukaryota</taxon>
        <taxon>Fungi</taxon>
        <taxon>Dikarya</taxon>
        <taxon>Ascomycota</taxon>
        <taxon>Pezizomycotina</taxon>
        <taxon>Sordariomycetes</taxon>
        <taxon>Sordariomycetidae</taxon>
        <taxon>Sordariales</taxon>
        <taxon>Schizotheciaceae</taxon>
        <taxon>Schizothecium</taxon>
    </lineage>
</organism>
<keyword evidence="8" id="KW-0131">Cell cycle</keyword>
<keyword evidence="4" id="KW-0132">Cell division</keyword>
<gene>
    <name evidence="11" type="ORF">B0T18DRAFT_396535</name>
</gene>
<dbReference type="PANTHER" id="PTHR15459">
    <property type="entry name" value="POLYAMINE-MODULATED FACTOR 1"/>
    <property type="match status" value="1"/>
</dbReference>
<dbReference type="GO" id="GO:0051301">
    <property type="term" value="P:cell division"/>
    <property type="evidence" value="ECO:0007669"/>
    <property type="project" value="UniProtKB-KW"/>
</dbReference>
<proteinExistence type="predicted"/>
<keyword evidence="12" id="KW-1185">Reference proteome</keyword>
<dbReference type="Proteomes" id="UP001172155">
    <property type="component" value="Unassembled WGS sequence"/>
</dbReference>
<reference evidence="11" key="1">
    <citation type="submission" date="2023-06" db="EMBL/GenBank/DDBJ databases">
        <title>Genome-scale phylogeny and comparative genomics of the fungal order Sordariales.</title>
        <authorList>
            <consortium name="Lawrence Berkeley National Laboratory"/>
            <person name="Hensen N."/>
            <person name="Bonometti L."/>
            <person name="Westerberg I."/>
            <person name="Brannstrom I.O."/>
            <person name="Guillou S."/>
            <person name="Cros-Aarteil S."/>
            <person name="Calhoun S."/>
            <person name="Haridas S."/>
            <person name="Kuo A."/>
            <person name="Mondo S."/>
            <person name="Pangilinan J."/>
            <person name="Riley R."/>
            <person name="LaButti K."/>
            <person name="Andreopoulos B."/>
            <person name="Lipzen A."/>
            <person name="Chen C."/>
            <person name="Yanf M."/>
            <person name="Daum C."/>
            <person name="Ng V."/>
            <person name="Clum A."/>
            <person name="Steindorff A."/>
            <person name="Ohm R."/>
            <person name="Martin F."/>
            <person name="Silar P."/>
            <person name="Natvig D."/>
            <person name="Lalanne C."/>
            <person name="Gautier V."/>
            <person name="Ament-velasquez S.L."/>
            <person name="Kruys A."/>
            <person name="Hutchinson M.I."/>
            <person name="Powell A.J."/>
            <person name="Barry K."/>
            <person name="Miller A.N."/>
            <person name="Grigoriev I.V."/>
            <person name="Debuchy R."/>
            <person name="Gladieux P."/>
            <person name="Thoren M.H."/>
            <person name="Johannesson H."/>
        </authorList>
    </citation>
    <scope>NUCLEOTIDE SEQUENCE</scope>
    <source>
        <strain evidence="11">SMH3187-1</strain>
    </source>
</reference>
<comment type="caution">
    <text evidence="11">The sequence shown here is derived from an EMBL/GenBank/DDBJ whole genome shotgun (WGS) entry which is preliminary data.</text>
</comment>
<dbReference type="GO" id="GO:0007059">
    <property type="term" value="P:chromosome segregation"/>
    <property type="evidence" value="ECO:0007669"/>
    <property type="project" value="TreeGrafter"/>
</dbReference>
<protein>
    <submittedName>
        <fullName evidence="11">Nnf1-domain-containing protein</fullName>
    </submittedName>
</protein>
<evidence type="ECO:0000256" key="7">
    <source>
        <dbReference type="ARBA" id="ARBA00023242"/>
    </source>
</evidence>
<keyword evidence="6" id="KW-0995">Kinetochore</keyword>
<dbReference type="PANTHER" id="PTHR15459:SF3">
    <property type="entry name" value="POLYAMINE-MODULATED FACTOR 1"/>
    <property type="match status" value="1"/>
</dbReference>
<keyword evidence="7" id="KW-0539">Nucleus</keyword>
<evidence type="ECO:0000256" key="2">
    <source>
        <dbReference type="ARBA" id="ARBA00004629"/>
    </source>
</evidence>
<feature type="compositionally biased region" description="Low complexity" evidence="10">
    <location>
        <begin position="23"/>
        <end position="38"/>
    </location>
</feature>
<evidence type="ECO:0000256" key="10">
    <source>
        <dbReference type="SAM" id="MobiDB-lite"/>
    </source>
</evidence>
<keyword evidence="3" id="KW-0158">Chromosome</keyword>